<protein>
    <submittedName>
        <fullName evidence="2">Uncharacterized protein</fullName>
    </submittedName>
</protein>
<keyword evidence="1" id="KW-0175">Coiled coil</keyword>
<proteinExistence type="predicted"/>
<comment type="caution">
    <text evidence="2">The sequence shown here is derived from an EMBL/GenBank/DDBJ whole genome shotgun (WGS) entry which is preliminary data.</text>
</comment>
<accession>A0ABD3HE67</accession>
<reference evidence="2 3" key="1">
    <citation type="submission" date="2024-09" db="EMBL/GenBank/DDBJ databases">
        <title>Chromosome-scale assembly of Riccia sorocarpa.</title>
        <authorList>
            <person name="Paukszto L."/>
        </authorList>
    </citation>
    <scope>NUCLEOTIDE SEQUENCE [LARGE SCALE GENOMIC DNA]</scope>
    <source>
        <strain evidence="2">LP-2024</strain>
        <tissue evidence="2">Aerial parts of the thallus</tissue>
    </source>
</reference>
<evidence type="ECO:0000313" key="2">
    <source>
        <dbReference type="EMBL" id="KAL3688767.1"/>
    </source>
</evidence>
<dbReference type="EMBL" id="JBJQOH010000004">
    <property type="protein sequence ID" value="KAL3688767.1"/>
    <property type="molecule type" value="Genomic_DNA"/>
</dbReference>
<dbReference type="Proteomes" id="UP001633002">
    <property type="component" value="Unassembled WGS sequence"/>
</dbReference>
<evidence type="ECO:0000256" key="1">
    <source>
        <dbReference type="SAM" id="Coils"/>
    </source>
</evidence>
<dbReference type="Gene3D" id="1.10.287.1490">
    <property type="match status" value="1"/>
</dbReference>
<gene>
    <name evidence="2" type="ORF">R1sor_015076</name>
</gene>
<feature type="coiled-coil region" evidence="1">
    <location>
        <begin position="8"/>
        <end position="121"/>
    </location>
</feature>
<organism evidence="2 3">
    <name type="scientific">Riccia sorocarpa</name>
    <dbReference type="NCBI Taxonomy" id="122646"/>
    <lineage>
        <taxon>Eukaryota</taxon>
        <taxon>Viridiplantae</taxon>
        <taxon>Streptophyta</taxon>
        <taxon>Embryophyta</taxon>
        <taxon>Marchantiophyta</taxon>
        <taxon>Marchantiopsida</taxon>
        <taxon>Marchantiidae</taxon>
        <taxon>Marchantiales</taxon>
        <taxon>Ricciaceae</taxon>
        <taxon>Riccia</taxon>
    </lineage>
</organism>
<dbReference type="AlphaFoldDB" id="A0ABD3HE67"/>
<sequence length="204" mass="22821">MLADADAAASLKQQLLEQTQKLADHNGQLAALKLELEITKAKCQLPKDRSAELQLQKDLGQCRQQLADSQANLRKMETELKKAREDAGSRAANQETLKGEVTSLKKELEALKVAVTAKETKMSEAISDLQQRLQTEGKEVFRYKEGLQAEMKKNADLDDQVPSLKGLIEDQKFTSERAEKVQQALRSELSQVKTQLRMLQMAGK</sequence>
<keyword evidence="3" id="KW-1185">Reference proteome</keyword>
<evidence type="ECO:0000313" key="3">
    <source>
        <dbReference type="Proteomes" id="UP001633002"/>
    </source>
</evidence>
<name>A0ABD3HE67_9MARC</name>